<dbReference type="InterPro" id="IPR018617">
    <property type="entry name" value="Ima1_N"/>
</dbReference>
<evidence type="ECO:0000256" key="3">
    <source>
        <dbReference type="ARBA" id="ARBA00022989"/>
    </source>
</evidence>
<keyword evidence="4" id="KW-0472">Membrane</keyword>
<evidence type="ECO:0000313" key="9">
    <source>
        <dbReference type="Proteomes" id="UP000764110"/>
    </source>
</evidence>
<keyword evidence="9" id="KW-1185">Reference proteome</keyword>
<reference evidence="8 9" key="1">
    <citation type="submission" date="2020-07" db="EMBL/GenBank/DDBJ databases">
        <title>Metarhizium humberi genome.</title>
        <authorList>
            <person name="Lysoe E."/>
        </authorList>
    </citation>
    <scope>NUCLEOTIDE SEQUENCE [LARGE SCALE GENOMIC DNA]</scope>
    <source>
        <strain evidence="8 9">ESALQ1638</strain>
    </source>
</reference>
<evidence type="ECO:0000256" key="1">
    <source>
        <dbReference type="ARBA" id="ARBA00004473"/>
    </source>
</evidence>
<feature type="compositionally biased region" description="Polar residues" evidence="6">
    <location>
        <begin position="297"/>
        <end position="308"/>
    </location>
</feature>
<dbReference type="InterPro" id="IPR042321">
    <property type="entry name" value="Ima1"/>
</dbReference>
<feature type="domain" description="Ima1 N-terminal" evidence="7">
    <location>
        <begin position="10"/>
        <end position="126"/>
    </location>
</feature>
<evidence type="ECO:0000259" key="7">
    <source>
        <dbReference type="Pfam" id="PF09779"/>
    </source>
</evidence>
<comment type="subcellular location">
    <subcellularLocation>
        <location evidence="1">Nucleus inner membrane</location>
        <topology evidence="1">Multi-pass membrane protein</topology>
    </subcellularLocation>
</comment>
<evidence type="ECO:0000313" key="8">
    <source>
        <dbReference type="EMBL" id="KAH0598213.1"/>
    </source>
</evidence>
<feature type="compositionally biased region" description="Polar residues" evidence="6">
    <location>
        <begin position="437"/>
        <end position="449"/>
    </location>
</feature>
<feature type="region of interest" description="Disordered" evidence="6">
    <location>
        <begin position="700"/>
        <end position="729"/>
    </location>
</feature>
<dbReference type="GO" id="GO:0034506">
    <property type="term" value="C:chromosome, centromeric core domain"/>
    <property type="evidence" value="ECO:0007669"/>
    <property type="project" value="TreeGrafter"/>
</dbReference>
<dbReference type="GO" id="GO:0044732">
    <property type="term" value="C:mitotic spindle pole body"/>
    <property type="evidence" value="ECO:0007669"/>
    <property type="project" value="TreeGrafter"/>
</dbReference>
<accession>A0A9P8MD33</accession>
<feature type="compositionally biased region" description="Polar residues" evidence="6">
    <location>
        <begin position="497"/>
        <end position="513"/>
    </location>
</feature>
<feature type="region of interest" description="Disordered" evidence="6">
    <location>
        <begin position="265"/>
        <end position="389"/>
    </location>
</feature>
<dbReference type="Pfam" id="PF09779">
    <property type="entry name" value="Ima1_N"/>
    <property type="match status" value="1"/>
</dbReference>
<dbReference type="Proteomes" id="UP000764110">
    <property type="component" value="Unassembled WGS sequence"/>
</dbReference>
<dbReference type="EMBL" id="JACEFI010000005">
    <property type="protein sequence ID" value="KAH0598213.1"/>
    <property type="molecule type" value="Genomic_DNA"/>
</dbReference>
<sequence>MARFGRAKFLTCFYCGKRPGIKFDGTSRDFLCLHCDATNYLDENGEITDPPVATEHEAAAVQYAAPQSPSPSQTDDIFCQTCLKNQHLFTKSLAQYFPDDPSDPDYPELERNYYRYRRNLEKRYPQALQQSNDGMYDPDDQSVYATAISWLKLAIGFMPSAATLIQWSIWTAILAVWWNPHFVQVNRGFTRHLLGFTQWYSFQGLTIFFRFIFRGVVDANAQTASSGTAKLSAHVAMALVMTVIHVLAGRSIRVDTSPLFATEDRPLVPKEAKSPKQRKQDDSKTFSELVNDALDSASATPQKSTMTDQAPSPQSPFSPPRPQTSRRPVFGGVRPAETPTKRTEQLQYDEEMDWSPIRSPHRALNDNATPLTSAKFGRTNDERLSSPEAKNPFWCKVPAAPVNPAQRLRNPQWSPAPTKHEPAETGKVMFTRRGHPPTSSQTTLGSDTNGGVEFKQPRFFAPQKDHDASSLADLLSQSFTLGQDQQEEDAETAAEQSGSTAPAKSMPQTSTKPSPEPTVLTVLLSAWLLVMFANVPYAWEVRLTTLFVAGVIALRRTGDTSYTLGNRMPGPAAYILSALGAAELAAICWVGSEVWSGQSDQTGPYGVGVLVSMLGHQALRMVLRGSSLVSSIHTRTSIPSQQRPHLTRAGYARGIEYAVAGINSGVAGLDRGSLPILAQDGYRNWRQRLDALGRDCVRPQAASNQIKRNAEDCRGQRKPQSKETSRCRRRTLRYNTRTCQRPIYAMELKAGRRTASRDLEAHGRAQVVNVAGGRPLDYRARVQGRVWLRPLWRGMATPDNEMEILPVPKADAAQRAGKTTLLAVGTAAVFRSTDRWYGPGSTPTVL</sequence>
<name>A0A9P8MD33_9HYPO</name>
<feature type="compositionally biased region" description="Basic and acidic residues" evidence="6">
    <location>
        <begin position="265"/>
        <end position="285"/>
    </location>
</feature>
<evidence type="ECO:0000256" key="5">
    <source>
        <dbReference type="ARBA" id="ARBA00023242"/>
    </source>
</evidence>
<keyword evidence="5" id="KW-0539">Nucleus</keyword>
<keyword evidence="3" id="KW-1133">Transmembrane helix</keyword>
<dbReference type="GO" id="GO:0071765">
    <property type="term" value="P:nuclear inner membrane organization"/>
    <property type="evidence" value="ECO:0007669"/>
    <property type="project" value="InterPro"/>
</dbReference>
<dbReference type="GO" id="GO:0034992">
    <property type="term" value="C:microtubule organizing center attachment site"/>
    <property type="evidence" value="ECO:0007669"/>
    <property type="project" value="TreeGrafter"/>
</dbReference>
<dbReference type="PANTHER" id="PTHR28538">
    <property type="entry name" value="INTEGRAL INNER NUCLEAR MEMBRANE PROTEIN IMA1"/>
    <property type="match status" value="1"/>
</dbReference>
<evidence type="ECO:0000256" key="2">
    <source>
        <dbReference type="ARBA" id="ARBA00022692"/>
    </source>
</evidence>
<proteinExistence type="predicted"/>
<organism evidence="8 9">
    <name type="scientific">Metarhizium humberi</name>
    <dbReference type="NCBI Taxonomy" id="2596975"/>
    <lineage>
        <taxon>Eukaryota</taxon>
        <taxon>Fungi</taxon>
        <taxon>Dikarya</taxon>
        <taxon>Ascomycota</taxon>
        <taxon>Pezizomycotina</taxon>
        <taxon>Sordariomycetes</taxon>
        <taxon>Hypocreomycetidae</taxon>
        <taxon>Hypocreales</taxon>
        <taxon>Clavicipitaceae</taxon>
        <taxon>Metarhizium</taxon>
    </lineage>
</organism>
<keyword evidence="2" id="KW-0812">Transmembrane</keyword>
<dbReference type="PANTHER" id="PTHR28538:SF1">
    <property type="entry name" value="INTEGRAL INNER NUCLEAR MEMBRANE PROTEIN IMA1"/>
    <property type="match status" value="1"/>
</dbReference>
<dbReference type="GO" id="GO:0005637">
    <property type="term" value="C:nuclear inner membrane"/>
    <property type="evidence" value="ECO:0007669"/>
    <property type="project" value="UniProtKB-SubCell"/>
</dbReference>
<feature type="region of interest" description="Disordered" evidence="6">
    <location>
        <begin position="482"/>
        <end position="516"/>
    </location>
</feature>
<feature type="region of interest" description="Disordered" evidence="6">
    <location>
        <begin position="429"/>
        <end position="454"/>
    </location>
</feature>
<evidence type="ECO:0000256" key="6">
    <source>
        <dbReference type="SAM" id="MobiDB-lite"/>
    </source>
</evidence>
<feature type="compositionally biased region" description="Pro residues" evidence="6">
    <location>
        <begin position="313"/>
        <end position="322"/>
    </location>
</feature>
<gene>
    <name evidence="8" type="ORF">MHUMG1_03507</name>
</gene>
<feature type="compositionally biased region" description="Basic and acidic residues" evidence="6">
    <location>
        <begin position="708"/>
        <end position="726"/>
    </location>
</feature>
<protein>
    <recommendedName>
        <fullName evidence="7">Ima1 N-terminal domain-containing protein</fullName>
    </recommendedName>
</protein>
<comment type="caution">
    <text evidence="8">The sequence shown here is derived from an EMBL/GenBank/DDBJ whole genome shotgun (WGS) entry which is preliminary data.</text>
</comment>
<evidence type="ECO:0000256" key="4">
    <source>
        <dbReference type="ARBA" id="ARBA00023136"/>
    </source>
</evidence>
<dbReference type="AlphaFoldDB" id="A0A9P8MD33"/>